<dbReference type="PANTHER" id="PTHR14296">
    <property type="entry name" value="REMODELING AND SPACING FACTOR 1"/>
    <property type="match status" value="1"/>
</dbReference>
<evidence type="ECO:0000256" key="1">
    <source>
        <dbReference type="ARBA" id="ARBA00004123"/>
    </source>
</evidence>
<keyword evidence="2" id="KW-0539">Nucleus</keyword>
<protein>
    <recommendedName>
        <fullName evidence="4">WHIM1 domain-containing protein</fullName>
    </recommendedName>
</protein>
<feature type="region of interest" description="Disordered" evidence="3">
    <location>
        <begin position="1"/>
        <end position="26"/>
    </location>
</feature>
<feature type="compositionally biased region" description="Low complexity" evidence="3">
    <location>
        <begin position="16"/>
        <end position="26"/>
    </location>
</feature>
<dbReference type="Proteomes" id="UP001359559">
    <property type="component" value="Unassembled WGS sequence"/>
</dbReference>
<dbReference type="PANTHER" id="PTHR14296:SF3">
    <property type="entry name" value="DIKAR, ISOFORM F"/>
    <property type="match status" value="1"/>
</dbReference>
<dbReference type="InterPro" id="IPR028938">
    <property type="entry name" value="Rsf1-like"/>
</dbReference>
<comment type="subcellular location">
    <subcellularLocation>
        <location evidence="1">Nucleus</location>
    </subcellularLocation>
</comment>
<feature type="compositionally biased region" description="Polar residues" evidence="3">
    <location>
        <begin position="535"/>
        <end position="554"/>
    </location>
</feature>
<feature type="domain" description="WHIM1" evidence="4">
    <location>
        <begin position="316"/>
        <end position="346"/>
    </location>
</feature>
<dbReference type="InterPro" id="IPR028942">
    <property type="entry name" value="WHIM1_dom"/>
</dbReference>
<reference evidence="5 6" key="1">
    <citation type="submission" date="2024-01" db="EMBL/GenBank/DDBJ databases">
        <title>The genomes of 5 underutilized Papilionoideae crops provide insights into root nodulation and disease resistance.</title>
        <authorList>
            <person name="Yuan L."/>
        </authorList>
    </citation>
    <scope>NUCLEOTIDE SEQUENCE [LARGE SCALE GENOMIC DNA]</scope>
    <source>
        <strain evidence="5">LY-2023</strain>
        <tissue evidence="5">Leaf</tissue>
    </source>
</reference>
<organism evidence="5 6">
    <name type="scientific">Clitoria ternatea</name>
    <name type="common">Butterfly pea</name>
    <dbReference type="NCBI Taxonomy" id="43366"/>
    <lineage>
        <taxon>Eukaryota</taxon>
        <taxon>Viridiplantae</taxon>
        <taxon>Streptophyta</taxon>
        <taxon>Embryophyta</taxon>
        <taxon>Tracheophyta</taxon>
        <taxon>Spermatophyta</taxon>
        <taxon>Magnoliopsida</taxon>
        <taxon>eudicotyledons</taxon>
        <taxon>Gunneridae</taxon>
        <taxon>Pentapetalae</taxon>
        <taxon>rosids</taxon>
        <taxon>fabids</taxon>
        <taxon>Fabales</taxon>
        <taxon>Fabaceae</taxon>
        <taxon>Papilionoideae</taxon>
        <taxon>50 kb inversion clade</taxon>
        <taxon>NPAAA clade</taxon>
        <taxon>indigoferoid/millettioid clade</taxon>
        <taxon>Phaseoleae</taxon>
        <taxon>Clitoria</taxon>
    </lineage>
</organism>
<feature type="compositionally biased region" description="Acidic residues" evidence="3">
    <location>
        <begin position="747"/>
        <end position="761"/>
    </location>
</feature>
<gene>
    <name evidence="5" type="ORF">RJT34_33371</name>
</gene>
<feature type="region of interest" description="Disordered" evidence="3">
    <location>
        <begin position="511"/>
        <end position="829"/>
    </location>
</feature>
<evidence type="ECO:0000313" key="5">
    <source>
        <dbReference type="EMBL" id="KAK7265748.1"/>
    </source>
</evidence>
<name>A0AAN9I356_CLITE</name>
<evidence type="ECO:0000259" key="4">
    <source>
        <dbReference type="Pfam" id="PF15612"/>
    </source>
</evidence>
<feature type="compositionally biased region" description="Polar residues" evidence="3">
    <location>
        <begin position="1"/>
        <end position="11"/>
    </location>
</feature>
<feature type="compositionally biased region" description="Acidic residues" evidence="3">
    <location>
        <begin position="595"/>
        <end position="618"/>
    </location>
</feature>
<evidence type="ECO:0000313" key="6">
    <source>
        <dbReference type="Proteomes" id="UP001359559"/>
    </source>
</evidence>
<feature type="compositionally biased region" description="Polar residues" evidence="3">
    <location>
        <begin position="708"/>
        <end position="717"/>
    </location>
</feature>
<proteinExistence type="predicted"/>
<keyword evidence="6" id="KW-1185">Reference proteome</keyword>
<dbReference type="AlphaFoldDB" id="A0AAN9I356"/>
<evidence type="ECO:0000256" key="2">
    <source>
        <dbReference type="ARBA" id="ARBA00023242"/>
    </source>
</evidence>
<dbReference type="GO" id="GO:0006355">
    <property type="term" value="P:regulation of DNA-templated transcription"/>
    <property type="evidence" value="ECO:0007669"/>
    <property type="project" value="InterPro"/>
</dbReference>
<feature type="compositionally biased region" description="Low complexity" evidence="3">
    <location>
        <begin position="148"/>
        <end position="166"/>
    </location>
</feature>
<feature type="region of interest" description="Disordered" evidence="3">
    <location>
        <begin position="116"/>
        <end position="207"/>
    </location>
</feature>
<accession>A0AAN9I356</accession>
<feature type="compositionally biased region" description="Polar residues" evidence="3">
    <location>
        <begin position="116"/>
        <end position="141"/>
    </location>
</feature>
<dbReference type="GO" id="GO:0031213">
    <property type="term" value="C:RSF complex"/>
    <property type="evidence" value="ECO:0007669"/>
    <property type="project" value="InterPro"/>
</dbReference>
<dbReference type="Pfam" id="PF15612">
    <property type="entry name" value="WHIM1"/>
    <property type="match status" value="1"/>
</dbReference>
<feature type="compositionally biased region" description="Basic and acidic residues" evidence="3">
    <location>
        <begin position="723"/>
        <end position="739"/>
    </location>
</feature>
<comment type="caution">
    <text evidence="5">The sequence shown here is derived from an EMBL/GenBank/DDBJ whole genome shotgun (WGS) entry which is preliminary data.</text>
</comment>
<sequence length="829" mass="94109">MVKANPTSHQIPGTVPSSSSSPHTHTHSLSPPTLFIEFFLFCSNIDSYEHLIDIVYPSWILRVRIGPFGPSNLPLPSSFFFFFSFVFLQSNANPGSSTCNPIITSLNPHLISLTMPNGSSSPVSGERSLSSLERNSQNQVADTKEETTVAAATTPPSTTRSNRPSRACTIRAASRLHSTPVPAKKEDSPPPPPSQCGKIVTPLTEPPSPSQLSRWNLRSMWEFASVLNFLNLFRPFLNISLEFSAEEFETALLIPNDTLFHIHMPLLKGIPPITRMALTRDTWITVLCRKLRDWWHWVADGDIPIVASHGAEIEVYKSLDPGVRVVILKALCDIRVEQEDIRSYIDNSIKHGTQLSTFRKERIGGDSHGISYWYEDDPVIGHRLYREMRKTEVIHVKKGKARGSQVLSNTSYQWEAVATNFDEFQDVSEKLFSSKNRTEVSVGKKLKIDMLPEIEKVHKKKERLLKKQHRQALLLDNYLVVDGLGPGRALRDRKPVTYTFDDYDRSINEAIKVTKRKQPSPEPMPRRESVAKPEASTNGKYGLSHSTQDLNFGTPSPESSYTDDEEEEDHETDPLDRSNRRRQRPKRYSDKEFVEEVSDNDADYDSDNDIVGEAVYDEEYLKKRKQKRKPSSSSEGDEDQWDEYNVEDEEEDDDDEDDDDDASLSISEDSDKPRKVKQLSGRARRETKLRSVGEIQSGLRRSKRATRNRVNYQQYDVSESETEFIKPEKSNTSADHSDPSENGEYMMESEDSDSNDNEEDQEMKIDEPATYPGEENEQQNQPPEKSSSPAQEEVEGTGKRRFLDLNELAPSTGFDDGPNTILKDEDTDY</sequence>
<feature type="compositionally biased region" description="Acidic residues" evidence="3">
    <location>
        <begin position="635"/>
        <end position="662"/>
    </location>
</feature>
<dbReference type="EMBL" id="JAYKXN010000008">
    <property type="protein sequence ID" value="KAK7265748.1"/>
    <property type="molecule type" value="Genomic_DNA"/>
</dbReference>
<evidence type="ECO:0000256" key="3">
    <source>
        <dbReference type="SAM" id="MobiDB-lite"/>
    </source>
</evidence>
<feature type="compositionally biased region" description="Acidic residues" evidence="3">
    <location>
        <begin position="561"/>
        <end position="571"/>
    </location>
</feature>